<keyword evidence="3 5" id="KW-0238">DNA-binding</keyword>
<evidence type="ECO:0000256" key="1">
    <source>
        <dbReference type="ARBA" id="ARBA00022829"/>
    </source>
</evidence>
<name>A0A937KBV1_9BACT</name>
<dbReference type="EMBL" id="JAEUGD010000040">
    <property type="protein sequence ID" value="MBL6446762.1"/>
    <property type="molecule type" value="Genomic_DNA"/>
</dbReference>
<protein>
    <submittedName>
        <fullName evidence="8">Tyrosine-type recombinase/integrase</fullName>
    </submittedName>
</protein>
<evidence type="ECO:0000256" key="4">
    <source>
        <dbReference type="ARBA" id="ARBA00023172"/>
    </source>
</evidence>
<dbReference type="GO" id="GO:0007059">
    <property type="term" value="P:chromosome segregation"/>
    <property type="evidence" value="ECO:0007669"/>
    <property type="project" value="UniProtKB-KW"/>
</dbReference>
<dbReference type="PANTHER" id="PTHR30349">
    <property type="entry name" value="PHAGE INTEGRASE-RELATED"/>
    <property type="match status" value="1"/>
</dbReference>
<dbReference type="PANTHER" id="PTHR30349:SF81">
    <property type="entry name" value="TYROSINE RECOMBINASE XERC"/>
    <property type="match status" value="1"/>
</dbReference>
<proteinExistence type="predicted"/>
<feature type="domain" description="Tyr recombinase" evidence="6">
    <location>
        <begin position="121"/>
        <end position="320"/>
    </location>
</feature>
<evidence type="ECO:0000256" key="2">
    <source>
        <dbReference type="ARBA" id="ARBA00022908"/>
    </source>
</evidence>
<dbReference type="GO" id="GO:0006310">
    <property type="term" value="P:DNA recombination"/>
    <property type="evidence" value="ECO:0007669"/>
    <property type="project" value="UniProtKB-KW"/>
</dbReference>
<dbReference type="InterPro" id="IPR010998">
    <property type="entry name" value="Integrase_recombinase_N"/>
</dbReference>
<evidence type="ECO:0000256" key="3">
    <source>
        <dbReference type="ARBA" id="ARBA00023125"/>
    </source>
</evidence>
<dbReference type="GO" id="GO:0003677">
    <property type="term" value="F:DNA binding"/>
    <property type="evidence" value="ECO:0007669"/>
    <property type="project" value="UniProtKB-UniRule"/>
</dbReference>
<dbReference type="SUPFAM" id="SSF56349">
    <property type="entry name" value="DNA breaking-rejoining enzymes"/>
    <property type="match status" value="1"/>
</dbReference>
<dbReference type="InterPro" id="IPR011010">
    <property type="entry name" value="DNA_brk_join_enz"/>
</dbReference>
<dbReference type="AlphaFoldDB" id="A0A937KBV1"/>
<evidence type="ECO:0000259" key="6">
    <source>
        <dbReference type="PROSITE" id="PS51898"/>
    </source>
</evidence>
<dbReference type="Gene3D" id="1.10.150.130">
    <property type="match status" value="1"/>
</dbReference>
<comment type="caution">
    <text evidence="8">The sequence shown here is derived from an EMBL/GenBank/DDBJ whole genome shotgun (WGS) entry which is preliminary data.</text>
</comment>
<reference evidence="8" key="1">
    <citation type="submission" date="2021-01" db="EMBL/GenBank/DDBJ databases">
        <title>Fulvivirga kasyanovii gen. nov., sp nov., a novel member of the phylum Bacteroidetes isolated from seawater in a mussel farm.</title>
        <authorList>
            <person name="Zhao L.-H."/>
            <person name="Wang Z.-J."/>
        </authorList>
    </citation>
    <scope>NUCLEOTIDE SEQUENCE</scope>
    <source>
        <strain evidence="8">29W222</strain>
    </source>
</reference>
<organism evidence="8 9">
    <name type="scientific">Fulvivirga marina</name>
    <dbReference type="NCBI Taxonomy" id="2494733"/>
    <lineage>
        <taxon>Bacteria</taxon>
        <taxon>Pseudomonadati</taxon>
        <taxon>Bacteroidota</taxon>
        <taxon>Cytophagia</taxon>
        <taxon>Cytophagales</taxon>
        <taxon>Fulvivirgaceae</taxon>
        <taxon>Fulvivirga</taxon>
    </lineage>
</organism>
<dbReference type="InterPro" id="IPR050090">
    <property type="entry name" value="Tyrosine_recombinase_XerCD"/>
</dbReference>
<evidence type="ECO:0000256" key="5">
    <source>
        <dbReference type="PROSITE-ProRule" id="PRU01248"/>
    </source>
</evidence>
<dbReference type="Gene3D" id="1.10.443.10">
    <property type="entry name" value="Intergrase catalytic core"/>
    <property type="match status" value="1"/>
</dbReference>
<evidence type="ECO:0000313" key="9">
    <source>
        <dbReference type="Proteomes" id="UP000614216"/>
    </source>
</evidence>
<dbReference type="GO" id="GO:0015074">
    <property type="term" value="P:DNA integration"/>
    <property type="evidence" value="ECO:0007669"/>
    <property type="project" value="UniProtKB-KW"/>
</dbReference>
<gene>
    <name evidence="8" type="ORF">JMN32_10595</name>
</gene>
<keyword evidence="2" id="KW-0229">DNA integration</keyword>
<sequence>MRKLPLQTPAFRYLEKSYGQWLDILGYAPSTVKTFPTYIREFLHYMEKNGYTQINQIDIPMIKTYYQALSQRSHQRQGGSLSNNYLNAHLNAIDRLLEYLRKQARIEIPPSGIPKETPNPETITPLTLAQVKKLYQAADLRVEAQEETYHRSDRPALALRDKALLAVFYDCGLRRTEGENLNLSDLHYDSRLLEVRKGKGGKPRFVPLNQSAANHLQNYHYEGRPVLMRTGTEDAFFLNYKGQRAGGNLLNNRLKALQHYSGDTTLQQMPLHLHVLRHSIATHLLYHGMSLEHVSRFLGHASLESTQVYTHLVEQSFGEG</sequence>
<dbReference type="InterPro" id="IPR013762">
    <property type="entry name" value="Integrase-like_cat_sf"/>
</dbReference>
<dbReference type="RefSeq" id="WP_202856307.1">
    <property type="nucleotide sequence ID" value="NZ_JAEUGD010000040.1"/>
</dbReference>
<dbReference type="InterPro" id="IPR002104">
    <property type="entry name" value="Integrase_catalytic"/>
</dbReference>
<evidence type="ECO:0000313" key="8">
    <source>
        <dbReference type="EMBL" id="MBL6446762.1"/>
    </source>
</evidence>
<feature type="domain" description="Core-binding (CB)" evidence="7">
    <location>
        <begin position="12"/>
        <end position="101"/>
    </location>
</feature>
<dbReference type="Pfam" id="PF00589">
    <property type="entry name" value="Phage_integrase"/>
    <property type="match status" value="1"/>
</dbReference>
<dbReference type="InterPro" id="IPR044068">
    <property type="entry name" value="CB"/>
</dbReference>
<dbReference type="PROSITE" id="PS51900">
    <property type="entry name" value="CB"/>
    <property type="match status" value="1"/>
</dbReference>
<accession>A0A937KBV1</accession>
<evidence type="ECO:0000259" key="7">
    <source>
        <dbReference type="PROSITE" id="PS51900"/>
    </source>
</evidence>
<keyword evidence="9" id="KW-1185">Reference proteome</keyword>
<dbReference type="PROSITE" id="PS51898">
    <property type="entry name" value="TYR_RECOMBINASE"/>
    <property type="match status" value="1"/>
</dbReference>
<keyword evidence="1" id="KW-0159">Chromosome partition</keyword>
<keyword evidence="4" id="KW-0233">DNA recombination</keyword>
<dbReference type="Proteomes" id="UP000614216">
    <property type="component" value="Unassembled WGS sequence"/>
</dbReference>